<dbReference type="SUPFAM" id="SSF56925">
    <property type="entry name" value="OMPA-like"/>
    <property type="match status" value="1"/>
</dbReference>
<keyword evidence="1" id="KW-0732">Signal</keyword>
<name>A0A0F5JND3_9BACT</name>
<dbReference type="STRING" id="1203610.HMPREF1536_00749"/>
<dbReference type="PATRIC" id="fig|1203610.3.peg.771"/>
<keyword evidence="3" id="KW-1185">Reference proteome</keyword>
<reference evidence="2 3" key="1">
    <citation type="submission" date="2013-04" db="EMBL/GenBank/DDBJ databases">
        <title>The Genome Sequence of Parabacteroides gordonii DSM 23371.</title>
        <authorList>
            <consortium name="The Broad Institute Genomics Platform"/>
            <person name="Earl A."/>
            <person name="Ward D."/>
            <person name="Feldgarden M."/>
            <person name="Gevers D."/>
            <person name="Martens E."/>
            <person name="Sakamoto M."/>
            <person name="Benno Y."/>
            <person name="Suzuki N."/>
            <person name="Matsunaga N."/>
            <person name="Koshihara K."/>
            <person name="Seki M."/>
            <person name="Komiya H."/>
            <person name="Walker B."/>
            <person name="Young S."/>
            <person name="Zeng Q."/>
            <person name="Gargeya S."/>
            <person name="Fitzgerald M."/>
            <person name="Haas B."/>
            <person name="Abouelleil A."/>
            <person name="Allen A.W."/>
            <person name="Alvarado L."/>
            <person name="Arachchi H.M."/>
            <person name="Berlin A.M."/>
            <person name="Chapman S.B."/>
            <person name="Gainer-Dewar J."/>
            <person name="Goldberg J."/>
            <person name="Griggs A."/>
            <person name="Gujja S."/>
            <person name="Hansen M."/>
            <person name="Howarth C."/>
            <person name="Imamovic A."/>
            <person name="Ireland A."/>
            <person name="Larimer J."/>
            <person name="McCowan C."/>
            <person name="Murphy C."/>
            <person name="Pearson M."/>
            <person name="Poon T.W."/>
            <person name="Priest M."/>
            <person name="Roberts A."/>
            <person name="Saif S."/>
            <person name="Shea T."/>
            <person name="Sisk P."/>
            <person name="Sykes S."/>
            <person name="Wortman J."/>
            <person name="Nusbaum C."/>
            <person name="Birren B."/>
        </authorList>
    </citation>
    <scope>NUCLEOTIDE SEQUENCE [LARGE SCALE GENOMIC DNA]</scope>
    <source>
        <strain evidence="2 3">MS-1</strain>
    </source>
</reference>
<evidence type="ECO:0000256" key="1">
    <source>
        <dbReference type="SAM" id="SignalP"/>
    </source>
</evidence>
<accession>A0A0F5JND3</accession>
<feature type="signal peptide" evidence="1">
    <location>
        <begin position="1"/>
        <end position="20"/>
    </location>
</feature>
<proteinExistence type="predicted"/>
<comment type="caution">
    <text evidence="2">The sequence shown here is derived from an EMBL/GenBank/DDBJ whole genome shotgun (WGS) entry which is preliminary data.</text>
</comment>
<dbReference type="Proteomes" id="UP000033035">
    <property type="component" value="Unassembled WGS sequence"/>
</dbReference>
<evidence type="ECO:0000313" key="3">
    <source>
        <dbReference type="Proteomes" id="UP000033035"/>
    </source>
</evidence>
<evidence type="ECO:0000313" key="2">
    <source>
        <dbReference type="EMBL" id="KKB59209.1"/>
    </source>
</evidence>
<dbReference type="RefSeq" id="WP_028727062.1">
    <property type="nucleotide sequence ID" value="NZ_AUAE01000011.1"/>
</dbReference>
<evidence type="ECO:0008006" key="4">
    <source>
        <dbReference type="Google" id="ProtNLM"/>
    </source>
</evidence>
<organism evidence="2 3">
    <name type="scientific">Parabacteroides gordonii MS-1 = DSM 23371</name>
    <dbReference type="NCBI Taxonomy" id="1203610"/>
    <lineage>
        <taxon>Bacteria</taxon>
        <taxon>Pseudomonadati</taxon>
        <taxon>Bacteroidota</taxon>
        <taxon>Bacteroidia</taxon>
        <taxon>Bacteroidales</taxon>
        <taxon>Tannerellaceae</taxon>
        <taxon>Parabacteroides</taxon>
    </lineage>
</organism>
<protein>
    <recommendedName>
        <fullName evidence="4">Outer membrane protein beta-barrel domain-containing protein</fullName>
    </recommendedName>
</protein>
<dbReference type="HOGENOM" id="CLU_1522277_0_0_10"/>
<dbReference type="EMBL" id="AQHW01000005">
    <property type="protein sequence ID" value="KKB59209.1"/>
    <property type="molecule type" value="Genomic_DNA"/>
</dbReference>
<dbReference type="InterPro" id="IPR011250">
    <property type="entry name" value="OMP/PagP_B-barrel"/>
</dbReference>
<dbReference type="AlphaFoldDB" id="A0A0F5JND3"/>
<feature type="chain" id="PRO_5002490303" description="Outer membrane protein beta-barrel domain-containing protein" evidence="1">
    <location>
        <begin position="21"/>
        <end position="175"/>
    </location>
</feature>
<gene>
    <name evidence="2" type="ORF">HMPREF1536_00749</name>
</gene>
<sequence length="175" mass="19346">MKKIILLIIIVCCAATIATAQQTERFTLATSVGTGVDMNEPATTPFTWQALGYYAINKRISVGIGTGLSIYEKTLIPLFADAKLLIIKPRKFTPYIECGVGYSFAPDKNANGGFYLNPSVGVEYSICKSKKLFLALGYESQKLERLKTQKQSLFTAEFAEKLSHHVISIKIGFMF</sequence>